<reference evidence="1 2" key="1">
    <citation type="submission" date="2020-06" db="EMBL/GenBank/DDBJ databases">
        <title>Sulfitobacter algicola sp. nov., isolated from green algae.</title>
        <authorList>
            <person name="Wang C."/>
        </authorList>
    </citation>
    <scope>NUCLEOTIDE SEQUENCE [LARGE SCALE GENOMIC DNA]</scope>
    <source>
        <strain evidence="1 2">1151</strain>
    </source>
</reference>
<comment type="caution">
    <text evidence="1">The sequence shown here is derived from an EMBL/GenBank/DDBJ whole genome shotgun (WGS) entry which is preliminary data.</text>
</comment>
<accession>A0ABX2IYM6</accession>
<dbReference type="Proteomes" id="UP000777935">
    <property type="component" value="Unassembled WGS sequence"/>
</dbReference>
<dbReference type="EMBL" id="JABUFE010000007">
    <property type="protein sequence ID" value="NSX55731.1"/>
    <property type="molecule type" value="Genomic_DNA"/>
</dbReference>
<gene>
    <name evidence="1" type="ORF">HRQ87_13050</name>
</gene>
<proteinExistence type="predicted"/>
<keyword evidence="2" id="KW-1185">Reference proteome</keyword>
<evidence type="ECO:0000313" key="2">
    <source>
        <dbReference type="Proteomes" id="UP000777935"/>
    </source>
</evidence>
<protein>
    <submittedName>
        <fullName evidence="1">Uncharacterized protein</fullName>
    </submittedName>
</protein>
<organism evidence="1 2">
    <name type="scientific">Parasulfitobacter algicola</name>
    <dbReference type="NCBI Taxonomy" id="2614809"/>
    <lineage>
        <taxon>Bacteria</taxon>
        <taxon>Pseudomonadati</taxon>
        <taxon>Pseudomonadota</taxon>
        <taxon>Alphaproteobacteria</taxon>
        <taxon>Rhodobacterales</taxon>
        <taxon>Roseobacteraceae</taxon>
        <taxon>Parasulfitobacter</taxon>
    </lineage>
</organism>
<sequence>MNFGPYDDQYYHVFADYRADENGRPTFIGPVEKDNWSISDATNYTENPSQIMKFEADFLEQRIADNHPGQIGDMHKHMSGFVVLP</sequence>
<dbReference type="RefSeq" id="WP_174138874.1">
    <property type="nucleotide sequence ID" value="NZ_JABUFE010000007.1"/>
</dbReference>
<name>A0ABX2IYM6_9RHOB</name>
<evidence type="ECO:0000313" key="1">
    <source>
        <dbReference type="EMBL" id="NSX55731.1"/>
    </source>
</evidence>